<evidence type="ECO:0000313" key="1">
    <source>
        <dbReference type="EMBL" id="KAF2213762.1"/>
    </source>
</evidence>
<dbReference type="EMBL" id="ML992670">
    <property type="protein sequence ID" value="KAF2213762.1"/>
    <property type="molecule type" value="Genomic_DNA"/>
</dbReference>
<keyword evidence="2" id="KW-1185">Reference proteome</keyword>
<dbReference type="Proteomes" id="UP000799539">
    <property type="component" value="Unassembled WGS sequence"/>
</dbReference>
<dbReference type="AlphaFoldDB" id="A0A6A6FJZ9"/>
<evidence type="ECO:0000313" key="2">
    <source>
        <dbReference type="Proteomes" id="UP000799539"/>
    </source>
</evidence>
<protein>
    <submittedName>
        <fullName evidence="1">Uncharacterized protein</fullName>
    </submittedName>
</protein>
<name>A0A6A6FJZ9_9PEZI</name>
<proteinExistence type="predicted"/>
<sequence length="87" mass="9970">MWEFLITHRNIDFIERYLLIRVLVESTFGTRGDTVRIGIIRPYLGTQTTWDVIWESQSAVIPKPGDKGLETLQVETVPTVIQDIGKP</sequence>
<organism evidence="1 2">
    <name type="scientific">Cercospora zeae-maydis SCOH1-5</name>
    <dbReference type="NCBI Taxonomy" id="717836"/>
    <lineage>
        <taxon>Eukaryota</taxon>
        <taxon>Fungi</taxon>
        <taxon>Dikarya</taxon>
        <taxon>Ascomycota</taxon>
        <taxon>Pezizomycotina</taxon>
        <taxon>Dothideomycetes</taxon>
        <taxon>Dothideomycetidae</taxon>
        <taxon>Mycosphaerellales</taxon>
        <taxon>Mycosphaerellaceae</taxon>
        <taxon>Cercospora</taxon>
    </lineage>
</organism>
<accession>A0A6A6FJZ9</accession>
<gene>
    <name evidence="1" type="ORF">CERZMDRAFT_96584</name>
</gene>
<reference evidence="1" key="1">
    <citation type="journal article" date="2020" name="Stud. Mycol.">
        <title>101 Dothideomycetes genomes: a test case for predicting lifestyles and emergence of pathogens.</title>
        <authorList>
            <person name="Haridas S."/>
            <person name="Albert R."/>
            <person name="Binder M."/>
            <person name="Bloem J."/>
            <person name="Labutti K."/>
            <person name="Salamov A."/>
            <person name="Andreopoulos B."/>
            <person name="Baker S."/>
            <person name="Barry K."/>
            <person name="Bills G."/>
            <person name="Bluhm B."/>
            <person name="Cannon C."/>
            <person name="Castanera R."/>
            <person name="Culley D."/>
            <person name="Daum C."/>
            <person name="Ezra D."/>
            <person name="Gonzalez J."/>
            <person name="Henrissat B."/>
            <person name="Kuo A."/>
            <person name="Liang C."/>
            <person name="Lipzen A."/>
            <person name="Lutzoni F."/>
            <person name="Magnuson J."/>
            <person name="Mondo S."/>
            <person name="Nolan M."/>
            <person name="Ohm R."/>
            <person name="Pangilinan J."/>
            <person name="Park H.-J."/>
            <person name="Ramirez L."/>
            <person name="Alfaro M."/>
            <person name="Sun H."/>
            <person name="Tritt A."/>
            <person name="Yoshinaga Y."/>
            <person name="Zwiers L.-H."/>
            <person name="Turgeon B."/>
            <person name="Goodwin S."/>
            <person name="Spatafora J."/>
            <person name="Crous P."/>
            <person name="Grigoriev I."/>
        </authorList>
    </citation>
    <scope>NUCLEOTIDE SEQUENCE</scope>
    <source>
        <strain evidence="1">SCOH1-5</strain>
    </source>
</reference>